<evidence type="ECO:0000256" key="6">
    <source>
        <dbReference type="PIRNR" id="PIRNR000099"/>
    </source>
</evidence>
<organism evidence="12 13">
    <name type="scientific">Stygiolobus azoricus</name>
    <dbReference type="NCBI Taxonomy" id="41675"/>
    <lineage>
        <taxon>Archaea</taxon>
        <taxon>Thermoproteota</taxon>
        <taxon>Thermoprotei</taxon>
        <taxon>Sulfolobales</taxon>
        <taxon>Sulfolobaceae</taxon>
        <taxon>Stygiolobus</taxon>
    </lineage>
</organism>
<name>A0A650CP68_9CREN</name>
<keyword evidence="6" id="KW-0368">Histidine biosynthesis</keyword>
<evidence type="ECO:0000256" key="7">
    <source>
        <dbReference type="PIRSR" id="PIRSR000099-1"/>
    </source>
</evidence>
<dbReference type="GO" id="GO:0051287">
    <property type="term" value="F:NAD binding"/>
    <property type="evidence" value="ECO:0007669"/>
    <property type="project" value="InterPro"/>
</dbReference>
<dbReference type="Gene3D" id="3.40.50.1980">
    <property type="entry name" value="Nitrogenase molybdenum iron protein domain"/>
    <property type="match status" value="2"/>
</dbReference>
<sequence length="394" mass="43341">MISSELPKNRPNDFTKAILTVEEIIKLVREKGDKALLELEEKLDHMKLDSVVEDKIDELASKISPELKEAIDYIYEQLVEFHETIKPYNAGGNSKGVEFGVIWKPIEKVGIYVPGGNKAYPSTLLMAGIPAKVAGVNEIYAATPPSKIDPVICYIAKKLGVKKLYRLGGAQAIAAFAYGTESVKKVDKVVGPGNIYVQAAKFLVSRDIGIDGIEGPTELVIIADDTAKVEDLILDMRAQAEHGLSTFIVLLTTSQNIIDEVKRELESDRNVYYVVKVSSVEEAIKIANEISPEHLSLYVTNPKRYLDIVSNSGAVSLGSTPPAIIDYAAGPNHILPTNQWARFRGGVTVYDFLKPIMYANLEKPDEKLIQSAIILAKHEGFEFHAKSIGARYGR</sequence>
<dbReference type="GO" id="GO:0004399">
    <property type="term" value="F:histidinol dehydrogenase activity"/>
    <property type="evidence" value="ECO:0007669"/>
    <property type="project" value="UniProtKB-UniRule"/>
</dbReference>
<dbReference type="KEGG" id="sazo:D1868_05270"/>
<proteinExistence type="inferred from homology"/>
<feature type="binding site" evidence="9">
    <location>
        <position position="242"/>
    </location>
    <ligand>
        <name>substrate</name>
    </ligand>
</feature>
<feature type="binding site" evidence="8">
    <location>
        <position position="171"/>
    </location>
    <ligand>
        <name>NAD(+)</name>
        <dbReference type="ChEBI" id="CHEBI:57540"/>
    </ligand>
</feature>
<dbReference type="EMBL" id="CP045483">
    <property type="protein sequence ID" value="QGR19452.1"/>
    <property type="molecule type" value="Genomic_DNA"/>
</dbReference>
<dbReference type="Proteomes" id="UP000423396">
    <property type="component" value="Chromosome"/>
</dbReference>
<dbReference type="InterPro" id="IPR001692">
    <property type="entry name" value="Histidinol_DH_CS"/>
</dbReference>
<keyword evidence="6" id="KW-0028">Amino-acid biosynthesis</keyword>
<dbReference type="NCBIfam" id="TIGR00069">
    <property type="entry name" value="hisD"/>
    <property type="match status" value="1"/>
</dbReference>
<dbReference type="InterPro" id="IPR022695">
    <property type="entry name" value="Histidinol_DH_monofunct"/>
</dbReference>
<evidence type="ECO:0000256" key="11">
    <source>
        <dbReference type="RuleBase" id="RU004175"/>
    </source>
</evidence>
<evidence type="ECO:0000256" key="4">
    <source>
        <dbReference type="ARBA" id="ARBA00022833"/>
    </source>
</evidence>
<comment type="catalytic activity">
    <reaction evidence="6">
        <text>L-histidinol + 2 NAD(+) + H2O = L-histidine + 2 NADH + 3 H(+)</text>
        <dbReference type="Rhea" id="RHEA:20641"/>
        <dbReference type="ChEBI" id="CHEBI:15377"/>
        <dbReference type="ChEBI" id="CHEBI:15378"/>
        <dbReference type="ChEBI" id="CHEBI:57540"/>
        <dbReference type="ChEBI" id="CHEBI:57595"/>
        <dbReference type="ChEBI" id="CHEBI:57699"/>
        <dbReference type="ChEBI" id="CHEBI:57945"/>
        <dbReference type="EC" id="1.1.1.23"/>
    </reaction>
</comment>
<feature type="binding site" evidence="10">
    <location>
        <position position="384"/>
    </location>
    <ligand>
        <name>Zn(2+)</name>
        <dbReference type="ChEBI" id="CHEBI:29105"/>
    </ligand>
</feature>
<evidence type="ECO:0000256" key="5">
    <source>
        <dbReference type="ARBA" id="ARBA00023002"/>
    </source>
</evidence>
<dbReference type="FunFam" id="3.40.50.1980:FF:000001">
    <property type="entry name" value="Histidinol dehydrogenase"/>
    <property type="match status" value="1"/>
</dbReference>
<reference evidence="12 13" key="1">
    <citation type="submission" date="2019-10" db="EMBL/GenBank/DDBJ databases">
        <title>Genome Sequences from Six Type Strain Members of the Archaeal Family Sulfolobaceae: Acidianus ambivalens, Acidianus infernus, Metallosphaera prunae, Stygiolobus azoricus, Sulfolobus metallicus, and Sulfurisphaera ohwakuensis.</title>
        <authorList>
            <person name="Counts J.A."/>
            <person name="Kelly R.M."/>
        </authorList>
    </citation>
    <scope>NUCLEOTIDE SEQUENCE [LARGE SCALE GENOMIC DNA]</scope>
    <source>
        <strain evidence="12 13">FC6</strain>
    </source>
</reference>
<evidence type="ECO:0000256" key="3">
    <source>
        <dbReference type="ARBA" id="ARBA00022723"/>
    </source>
</evidence>
<keyword evidence="4 10" id="KW-0862">Zinc</keyword>
<comment type="function">
    <text evidence="6">Catalyzes the sequential NAD-dependent oxidations of L-histidinol to L-histidinaldehyde and then to L-histidine.</text>
</comment>
<dbReference type="OrthoDB" id="36308at2157"/>
<feature type="active site" description="Proton acceptor" evidence="7">
    <location>
        <position position="293"/>
    </location>
</feature>
<dbReference type="EC" id="1.1.1.23" evidence="6"/>
<feature type="active site" description="Proton acceptor" evidence="7">
    <location>
        <position position="294"/>
    </location>
</feature>
<comment type="similarity">
    <text evidence="1 6 11">Belongs to the histidinol dehydrogenase family.</text>
</comment>
<dbReference type="PIRSF" id="PIRSF000099">
    <property type="entry name" value="Histidinol_dh"/>
    <property type="match status" value="1"/>
</dbReference>
<feature type="binding site" evidence="10">
    <location>
        <position position="239"/>
    </location>
    <ligand>
        <name>Zn(2+)</name>
        <dbReference type="ChEBI" id="CHEBI:29105"/>
    </ligand>
</feature>
<gene>
    <name evidence="12" type="primary">hisD</name>
    <name evidence="12" type="ORF">D1868_05270</name>
</gene>
<evidence type="ECO:0000313" key="13">
    <source>
        <dbReference type="Proteomes" id="UP000423396"/>
    </source>
</evidence>
<evidence type="ECO:0000313" key="12">
    <source>
        <dbReference type="EMBL" id="QGR19452.1"/>
    </source>
</evidence>
<feature type="binding site" evidence="9">
    <location>
        <position position="217"/>
    </location>
    <ligand>
        <name>substrate</name>
    </ligand>
</feature>
<evidence type="ECO:0000256" key="9">
    <source>
        <dbReference type="PIRSR" id="PIRSR000099-3"/>
    </source>
</evidence>
<dbReference type="UniPathway" id="UPA00031">
    <property type="reaction ID" value="UER00014"/>
</dbReference>
<feature type="binding site" evidence="9">
    <location>
        <position position="294"/>
    </location>
    <ligand>
        <name>substrate</name>
    </ligand>
</feature>
<evidence type="ECO:0000256" key="1">
    <source>
        <dbReference type="ARBA" id="ARBA00010178"/>
    </source>
</evidence>
<dbReference type="Pfam" id="PF00815">
    <property type="entry name" value="Histidinol_dh"/>
    <property type="match status" value="1"/>
</dbReference>
<accession>A0A650CP68</accession>
<keyword evidence="5 6" id="KW-0560">Oxidoreductase</keyword>
<dbReference type="RefSeq" id="WP_156006237.1">
    <property type="nucleotide sequence ID" value="NZ_CP045483.1"/>
</dbReference>
<feature type="binding site" evidence="9">
    <location>
        <position position="379"/>
    </location>
    <ligand>
        <name>substrate</name>
    </ligand>
</feature>
<feature type="binding site" evidence="9">
    <location>
        <position position="239"/>
    </location>
    <ligand>
        <name>substrate</name>
    </ligand>
</feature>
<feature type="binding site" evidence="10">
    <location>
        <position position="326"/>
    </location>
    <ligand>
        <name>Zn(2+)</name>
        <dbReference type="ChEBI" id="CHEBI:29105"/>
    </ligand>
</feature>
<keyword evidence="3 10" id="KW-0479">Metal-binding</keyword>
<feature type="binding site" evidence="8">
    <location>
        <position position="194"/>
    </location>
    <ligand>
        <name>NAD(+)</name>
        <dbReference type="ChEBI" id="CHEBI:57540"/>
    </ligand>
</feature>
<dbReference type="AlphaFoldDB" id="A0A650CP68"/>
<feature type="binding site" evidence="8">
    <location>
        <position position="112"/>
    </location>
    <ligand>
        <name>NAD(+)</name>
        <dbReference type="ChEBI" id="CHEBI:57540"/>
    </ligand>
</feature>
<evidence type="ECO:0000256" key="10">
    <source>
        <dbReference type="PIRSR" id="PIRSR000099-4"/>
    </source>
</evidence>
<dbReference type="PANTHER" id="PTHR21256:SF2">
    <property type="entry name" value="HISTIDINE BIOSYNTHESIS TRIFUNCTIONAL PROTEIN"/>
    <property type="match status" value="1"/>
</dbReference>
<evidence type="ECO:0000256" key="8">
    <source>
        <dbReference type="PIRSR" id="PIRSR000099-2"/>
    </source>
</evidence>
<dbReference type="PRINTS" id="PR00083">
    <property type="entry name" value="HOLDHDRGNASE"/>
</dbReference>
<dbReference type="CDD" id="cd06572">
    <property type="entry name" value="Histidinol_dh"/>
    <property type="match status" value="1"/>
</dbReference>
<dbReference type="InterPro" id="IPR016161">
    <property type="entry name" value="Ald_DH/histidinol_DH"/>
</dbReference>
<keyword evidence="6 8" id="KW-0520">NAD</keyword>
<evidence type="ECO:0000256" key="2">
    <source>
        <dbReference type="ARBA" id="ARBA00016531"/>
    </source>
</evidence>
<keyword evidence="13" id="KW-1185">Reference proteome</keyword>
<dbReference type="GO" id="GO:0000105">
    <property type="term" value="P:L-histidine biosynthetic process"/>
    <property type="evidence" value="ECO:0007669"/>
    <property type="project" value="UniProtKB-UniRule"/>
</dbReference>
<dbReference type="PROSITE" id="PS00611">
    <property type="entry name" value="HISOL_DEHYDROGENASE"/>
    <property type="match status" value="1"/>
</dbReference>
<dbReference type="GO" id="GO:0046872">
    <property type="term" value="F:metal ion binding"/>
    <property type="evidence" value="ECO:0007669"/>
    <property type="project" value="UniProtKB-KW"/>
</dbReference>
<comment type="pathway">
    <text evidence="6">Amino-acid biosynthesis; L-histidine biosynthesis; L-histidine from 5-phospho-alpha-D-ribose 1-diphosphate: step 9/9.</text>
</comment>
<dbReference type="Gene3D" id="1.20.5.1300">
    <property type="match status" value="1"/>
</dbReference>
<feature type="binding site" evidence="9">
    <location>
        <position position="326"/>
    </location>
    <ligand>
        <name>substrate</name>
    </ligand>
</feature>
<comment type="cofactor">
    <cofactor evidence="10">
        <name>Zn(2+)</name>
        <dbReference type="ChEBI" id="CHEBI:29105"/>
    </cofactor>
    <text evidence="10">Binds 1 zinc ion per subunit.</text>
</comment>
<dbReference type="InterPro" id="IPR012131">
    <property type="entry name" value="Hstdl_DH"/>
</dbReference>
<dbReference type="PANTHER" id="PTHR21256">
    <property type="entry name" value="HISTIDINOL DEHYDROGENASE HDH"/>
    <property type="match status" value="1"/>
</dbReference>
<feature type="binding site" evidence="10">
    <location>
        <position position="242"/>
    </location>
    <ligand>
        <name>Zn(2+)</name>
        <dbReference type="ChEBI" id="CHEBI:29105"/>
    </ligand>
</feature>
<dbReference type="SUPFAM" id="SSF53720">
    <property type="entry name" value="ALDH-like"/>
    <property type="match status" value="1"/>
</dbReference>
<dbReference type="GO" id="GO:0005737">
    <property type="term" value="C:cytoplasm"/>
    <property type="evidence" value="ECO:0007669"/>
    <property type="project" value="TreeGrafter"/>
</dbReference>
<dbReference type="GeneID" id="42798458"/>
<feature type="binding site" evidence="9">
    <location>
        <position position="384"/>
    </location>
    <ligand>
        <name>substrate</name>
    </ligand>
</feature>
<protein>
    <recommendedName>
        <fullName evidence="2 6">Histidinol dehydrogenase</fullName>
        <shortName evidence="6">HDH</shortName>
        <ecNumber evidence="6">1.1.1.23</ecNumber>
    </recommendedName>
</protein>